<evidence type="ECO:0000313" key="13">
    <source>
        <dbReference type="EMBL" id="GLX68563.1"/>
    </source>
</evidence>
<evidence type="ECO:0000256" key="2">
    <source>
        <dbReference type="ARBA" id="ARBA00022485"/>
    </source>
</evidence>
<dbReference type="InterPro" id="IPR038135">
    <property type="entry name" value="Methylthiotransferase_N_sf"/>
</dbReference>
<dbReference type="PANTHER" id="PTHR43020:SF2">
    <property type="entry name" value="MITOCHONDRIAL TRNA METHYLTHIOTRANSFERASE CDK5RAP1"/>
    <property type="match status" value="1"/>
</dbReference>
<evidence type="ECO:0000256" key="7">
    <source>
        <dbReference type="ARBA" id="ARBA00023014"/>
    </source>
</evidence>
<keyword evidence="9" id="KW-0963">Cytoplasm</keyword>
<organism evidence="13 14">
    <name type="scientific">Paenibacillus glycanilyticus</name>
    <dbReference type="NCBI Taxonomy" id="126569"/>
    <lineage>
        <taxon>Bacteria</taxon>
        <taxon>Bacillati</taxon>
        <taxon>Bacillota</taxon>
        <taxon>Bacilli</taxon>
        <taxon>Bacillales</taxon>
        <taxon>Paenibacillaceae</taxon>
        <taxon>Paenibacillus</taxon>
    </lineage>
</organism>
<evidence type="ECO:0000256" key="9">
    <source>
        <dbReference type="HAMAP-Rule" id="MF_01864"/>
    </source>
</evidence>
<evidence type="ECO:0000256" key="6">
    <source>
        <dbReference type="ARBA" id="ARBA00023004"/>
    </source>
</evidence>
<dbReference type="InterPro" id="IPR023404">
    <property type="entry name" value="rSAM_horseshoe"/>
</dbReference>
<dbReference type="PROSITE" id="PS51918">
    <property type="entry name" value="RADICAL_SAM"/>
    <property type="match status" value="1"/>
</dbReference>
<dbReference type="SUPFAM" id="SSF102114">
    <property type="entry name" value="Radical SAM enzymes"/>
    <property type="match status" value="1"/>
</dbReference>
<dbReference type="InterPro" id="IPR005839">
    <property type="entry name" value="Methylthiotransferase"/>
</dbReference>
<dbReference type="SMART" id="SM00729">
    <property type="entry name" value="Elp3"/>
    <property type="match status" value="1"/>
</dbReference>
<reference evidence="13 14" key="1">
    <citation type="submission" date="2023-03" db="EMBL/GenBank/DDBJ databases">
        <title>Draft genome sequence of the bacteria which degrade cell wall of Tricholomamatutake.</title>
        <authorList>
            <person name="Konishi Y."/>
            <person name="Fukuta Y."/>
            <person name="Shirasaka N."/>
        </authorList>
    </citation>
    <scope>NUCLEOTIDE SEQUENCE [LARGE SCALE GENOMIC DNA]</scope>
    <source>
        <strain evidence="14">mu1</strain>
    </source>
</reference>
<feature type="domain" description="MTTase N-terminal" evidence="11">
    <location>
        <begin position="85"/>
        <end position="203"/>
    </location>
</feature>
<dbReference type="Pfam" id="PF04055">
    <property type="entry name" value="Radical_SAM"/>
    <property type="match status" value="1"/>
</dbReference>
<dbReference type="EC" id="2.8.4.3" evidence="8 9"/>
<protein>
    <recommendedName>
        <fullName evidence="8 9">tRNA-2-methylthio-N(6)-dimethylallyladenosine synthase</fullName>
        <ecNumber evidence="8 9">2.8.4.3</ecNumber>
    </recommendedName>
    <alternativeName>
        <fullName evidence="9">(Dimethylallyl)adenosine tRNA methylthiotransferase MiaB</fullName>
    </alternativeName>
    <alternativeName>
        <fullName evidence="9">tRNA-i(6)A37 methylthiotransferase</fullName>
    </alternativeName>
</protein>
<dbReference type="Pfam" id="PF01938">
    <property type="entry name" value="TRAM"/>
    <property type="match status" value="1"/>
</dbReference>
<feature type="binding site" evidence="9">
    <location>
        <position position="164"/>
    </location>
    <ligand>
        <name>[4Fe-4S] cluster</name>
        <dbReference type="ChEBI" id="CHEBI:49883"/>
        <label>1</label>
    </ligand>
</feature>
<dbReference type="InterPro" id="IPR006463">
    <property type="entry name" value="MiaB_methiolase"/>
</dbReference>
<dbReference type="SFLD" id="SFLDG01061">
    <property type="entry name" value="methylthiotransferase"/>
    <property type="match status" value="1"/>
</dbReference>
<dbReference type="Proteomes" id="UP001157114">
    <property type="component" value="Unassembled WGS sequence"/>
</dbReference>
<keyword evidence="7 9" id="KW-0411">Iron-sulfur</keyword>
<dbReference type="NCBIfam" id="TIGR00089">
    <property type="entry name" value="MiaB/RimO family radical SAM methylthiotransferase"/>
    <property type="match status" value="1"/>
</dbReference>
<dbReference type="PROSITE" id="PS51449">
    <property type="entry name" value="MTTASE_N"/>
    <property type="match status" value="1"/>
</dbReference>
<dbReference type="NCBIfam" id="TIGR01574">
    <property type="entry name" value="miaB-methiolase"/>
    <property type="match status" value="1"/>
</dbReference>
<evidence type="ECO:0000259" key="10">
    <source>
        <dbReference type="PROSITE" id="PS50926"/>
    </source>
</evidence>
<dbReference type="PROSITE" id="PS50926">
    <property type="entry name" value="TRAM"/>
    <property type="match status" value="1"/>
</dbReference>
<dbReference type="SFLD" id="SFLDS00029">
    <property type="entry name" value="Radical_SAM"/>
    <property type="match status" value="1"/>
</dbReference>
<dbReference type="HAMAP" id="MF_01864">
    <property type="entry name" value="tRNA_metthiotr_MiaB"/>
    <property type="match status" value="1"/>
</dbReference>
<gene>
    <name evidence="9 13" type="primary">miaB</name>
    <name evidence="13" type="ORF">MU1_29080</name>
</gene>
<keyword evidence="3 9" id="KW-0808">Transferase</keyword>
<feature type="binding site" evidence="9">
    <location>
        <position position="94"/>
    </location>
    <ligand>
        <name>[4Fe-4S] cluster</name>
        <dbReference type="ChEBI" id="CHEBI:49883"/>
        <label>1</label>
    </ligand>
</feature>
<keyword evidence="4 9" id="KW-0949">S-adenosyl-L-methionine</keyword>
<dbReference type="InterPro" id="IPR006638">
    <property type="entry name" value="Elp3/MiaA/NifB-like_rSAM"/>
</dbReference>
<keyword evidence="5 9" id="KW-0479">Metal-binding</keyword>
<feature type="binding site" evidence="9">
    <location>
        <position position="239"/>
    </location>
    <ligand>
        <name>[4Fe-4S] cluster</name>
        <dbReference type="ChEBI" id="CHEBI:49883"/>
        <label>2</label>
        <note>4Fe-4S-S-AdoMet</note>
    </ligand>
</feature>
<dbReference type="InterPro" id="IPR002792">
    <property type="entry name" value="TRAM_dom"/>
</dbReference>
<name>A0ABQ6GCF4_9BACL</name>
<comment type="cofactor">
    <cofactor evidence="9">
        <name>[4Fe-4S] cluster</name>
        <dbReference type="ChEBI" id="CHEBI:49883"/>
    </cofactor>
    <text evidence="9">Binds 2 [4Fe-4S] clusters. One cluster is coordinated with 3 cysteines and an exchangeable S-adenosyl-L-methionine.</text>
</comment>
<evidence type="ECO:0000256" key="1">
    <source>
        <dbReference type="ARBA" id="ARBA00003234"/>
    </source>
</evidence>
<sequence length="528" mass="60484">MSKGNPQAPDSQSGKVKDYSKYFDFSDAKVLSEEDGVTTYRIKGRNIQINSTPNYKEEKKRGKEDIEVHYDFSIPEELRTFGRGKYYLIQTYGCQMNEHDTEVMKGMFEEMGYQPTEDRLQADVILLNTCAIRENAEDKVFGELGHLKTLKLQKPGLLLGVCGCMSQEESVVGKILQKHAFVDMIFGTHNIHRLPQLLQNAYFSKEMVVEVWSKEGDIIENMPKKRDGMRAWVNIMYGCDKFCTYCIVPYTRGKERSRRPEDVVAEVRELARQGFKEITLLGQNVNAYGKDFEDMNYRFGDLMLDMSKIDIPRIRFTTSHPRDFDDHLIEVLAQGGNLVEHIHLPIQSGSTEVLKRMSRKYSRDQILELVAKIKRAIPNVSLSTDIIVGFPGETDEQFEDTMTLVRKIGFEFAYTFIYSPREGTPAAEMEDNVPMEVKKKRLQRLNELISENGRTSNERLEGEVLEVLVEGESKNNANILAGRTRTNKLVHLEGPKEWIGQFIHVRVTEAKTWYIKAVPLANSASNVS</sequence>
<feature type="domain" description="Radical SAM core" evidence="12">
    <location>
        <begin position="225"/>
        <end position="455"/>
    </location>
</feature>
<keyword evidence="9" id="KW-0819">tRNA processing</keyword>
<keyword evidence="2 9" id="KW-0004">4Fe-4S</keyword>
<comment type="similarity">
    <text evidence="9">Belongs to the methylthiotransferase family. MiaB subfamily.</text>
</comment>
<evidence type="ECO:0000256" key="3">
    <source>
        <dbReference type="ARBA" id="ARBA00022679"/>
    </source>
</evidence>
<evidence type="ECO:0000256" key="8">
    <source>
        <dbReference type="ARBA" id="ARBA00033765"/>
    </source>
</evidence>
<evidence type="ECO:0000313" key="14">
    <source>
        <dbReference type="Proteomes" id="UP001157114"/>
    </source>
</evidence>
<evidence type="ECO:0000256" key="5">
    <source>
        <dbReference type="ARBA" id="ARBA00022723"/>
    </source>
</evidence>
<dbReference type="PANTHER" id="PTHR43020">
    <property type="entry name" value="CDK5 REGULATORY SUBUNIT-ASSOCIATED PROTEIN 1"/>
    <property type="match status" value="1"/>
</dbReference>
<keyword evidence="14" id="KW-1185">Reference proteome</keyword>
<feature type="binding site" evidence="9">
    <location>
        <position position="130"/>
    </location>
    <ligand>
        <name>[4Fe-4S] cluster</name>
        <dbReference type="ChEBI" id="CHEBI:49883"/>
        <label>1</label>
    </ligand>
</feature>
<comment type="subcellular location">
    <subcellularLocation>
        <location evidence="9">Cytoplasm</location>
    </subcellularLocation>
</comment>
<dbReference type="CDD" id="cd01335">
    <property type="entry name" value="Radical_SAM"/>
    <property type="match status" value="1"/>
</dbReference>
<dbReference type="Pfam" id="PF00919">
    <property type="entry name" value="UPF0004"/>
    <property type="match status" value="1"/>
</dbReference>
<dbReference type="InterPro" id="IPR020612">
    <property type="entry name" value="Methylthiotransferase_CS"/>
</dbReference>
<dbReference type="SFLD" id="SFLDG01082">
    <property type="entry name" value="B12-binding_domain_containing"/>
    <property type="match status" value="1"/>
</dbReference>
<evidence type="ECO:0000256" key="4">
    <source>
        <dbReference type="ARBA" id="ARBA00022691"/>
    </source>
</evidence>
<evidence type="ECO:0000259" key="12">
    <source>
        <dbReference type="PROSITE" id="PS51918"/>
    </source>
</evidence>
<dbReference type="PROSITE" id="PS01278">
    <property type="entry name" value="MTTASE_RADICAL"/>
    <property type="match status" value="1"/>
</dbReference>
<comment type="subunit">
    <text evidence="9">Monomer.</text>
</comment>
<dbReference type="InterPro" id="IPR058240">
    <property type="entry name" value="rSAM_sf"/>
</dbReference>
<feature type="binding site" evidence="9">
    <location>
        <position position="246"/>
    </location>
    <ligand>
        <name>[4Fe-4S] cluster</name>
        <dbReference type="ChEBI" id="CHEBI:49883"/>
        <label>2</label>
        <note>4Fe-4S-S-AdoMet</note>
    </ligand>
</feature>
<dbReference type="Gene3D" id="3.40.50.12160">
    <property type="entry name" value="Methylthiotransferase, N-terminal domain"/>
    <property type="match status" value="1"/>
</dbReference>
<accession>A0ABQ6GCF4</accession>
<dbReference type="InterPro" id="IPR007197">
    <property type="entry name" value="rSAM"/>
</dbReference>
<proteinExistence type="inferred from homology"/>
<dbReference type="RefSeq" id="WP_284239302.1">
    <property type="nucleotide sequence ID" value="NZ_BSSQ01000012.1"/>
</dbReference>
<comment type="caution">
    <text evidence="13">The sequence shown here is derived from an EMBL/GenBank/DDBJ whole genome shotgun (WGS) entry which is preliminary data.</text>
</comment>
<feature type="domain" description="TRAM" evidence="10">
    <location>
        <begin position="458"/>
        <end position="521"/>
    </location>
</feature>
<dbReference type="Gene3D" id="3.80.30.20">
    <property type="entry name" value="tm_1862 like domain"/>
    <property type="match status" value="1"/>
</dbReference>
<comment type="catalytic activity">
    <reaction evidence="9">
        <text>N(6)-dimethylallyladenosine(37) in tRNA + (sulfur carrier)-SH + AH2 + 2 S-adenosyl-L-methionine = 2-methylsulfanyl-N(6)-dimethylallyladenosine(37) in tRNA + (sulfur carrier)-H + 5'-deoxyadenosine + L-methionine + A + S-adenosyl-L-homocysteine + 2 H(+)</text>
        <dbReference type="Rhea" id="RHEA:37067"/>
        <dbReference type="Rhea" id="RHEA-COMP:10375"/>
        <dbReference type="Rhea" id="RHEA-COMP:10376"/>
        <dbReference type="Rhea" id="RHEA-COMP:14737"/>
        <dbReference type="Rhea" id="RHEA-COMP:14739"/>
        <dbReference type="ChEBI" id="CHEBI:13193"/>
        <dbReference type="ChEBI" id="CHEBI:15378"/>
        <dbReference type="ChEBI" id="CHEBI:17319"/>
        <dbReference type="ChEBI" id="CHEBI:17499"/>
        <dbReference type="ChEBI" id="CHEBI:29917"/>
        <dbReference type="ChEBI" id="CHEBI:57844"/>
        <dbReference type="ChEBI" id="CHEBI:57856"/>
        <dbReference type="ChEBI" id="CHEBI:59789"/>
        <dbReference type="ChEBI" id="CHEBI:64428"/>
        <dbReference type="ChEBI" id="CHEBI:74415"/>
        <dbReference type="ChEBI" id="CHEBI:74417"/>
        <dbReference type="EC" id="2.8.4.3"/>
    </reaction>
</comment>
<keyword evidence="6 9" id="KW-0408">Iron</keyword>
<dbReference type="InterPro" id="IPR013848">
    <property type="entry name" value="Methylthiotransferase_N"/>
</dbReference>
<dbReference type="EMBL" id="BSSQ01000012">
    <property type="protein sequence ID" value="GLX68563.1"/>
    <property type="molecule type" value="Genomic_DNA"/>
</dbReference>
<feature type="binding site" evidence="9">
    <location>
        <position position="243"/>
    </location>
    <ligand>
        <name>[4Fe-4S] cluster</name>
        <dbReference type="ChEBI" id="CHEBI:49883"/>
        <label>2</label>
        <note>4Fe-4S-S-AdoMet</note>
    </ligand>
</feature>
<evidence type="ECO:0000259" key="11">
    <source>
        <dbReference type="PROSITE" id="PS51449"/>
    </source>
</evidence>
<comment type="function">
    <text evidence="1 9">Catalyzes the methylthiolation of N6-(dimethylallyl)adenosine (i(6)A), leading to the formation of 2-methylthio-N6-(dimethylallyl)adenosine (ms(2)i(6)A) at position 37 in tRNAs that read codons beginning with uridine.</text>
</comment>
<dbReference type="SFLD" id="SFLDF00273">
    <property type="entry name" value="(dimethylallyl)adenosine_tRNA"/>
    <property type="match status" value="1"/>
</dbReference>